<evidence type="ECO:0000256" key="9">
    <source>
        <dbReference type="ARBA" id="ARBA00022670"/>
    </source>
</evidence>
<feature type="domain" description="Peptidase S1" evidence="30">
    <location>
        <begin position="844"/>
        <end position="1084"/>
    </location>
</feature>
<keyword evidence="19" id="KW-0325">Glycoprotein</keyword>
<evidence type="ECO:0000256" key="4">
    <source>
        <dbReference type="ARBA" id="ARBA00022525"/>
    </source>
</evidence>
<dbReference type="GO" id="GO:0016209">
    <property type="term" value="F:antioxidant activity"/>
    <property type="evidence" value="ECO:0007669"/>
    <property type="project" value="UniProtKB-KW"/>
</dbReference>
<evidence type="ECO:0000256" key="23">
    <source>
        <dbReference type="ARBA" id="ARBA00040219"/>
    </source>
</evidence>
<dbReference type="Gene3D" id="2.40.10.10">
    <property type="entry name" value="Trypsin-like serine proteases"/>
    <property type="match status" value="5"/>
</dbReference>
<dbReference type="SMART" id="SM00042">
    <property type="entry name" value="CUB"/>
    <property type="match status" value="1"/>
</dbReference>
<dbReference type="GO" id="GO:0005576">
    <property type="term" value="C:extracellular region"/>
    <property type="evidence" value="ECO:0007669"/>
    <property type="project" value="UniProtKB-SubCell"/>
</dbReference>
<name>A0ABD1JC39_9TELE</name>
<dbReference type="CDD" id="cd00190">
    <property type="entry name" value="Tryp_SPc"/>
    <property type="match status" value="2"/>
</dbReference>
<dbReference type="InterPro" id="IPR000859">
    <property type="entry name" value="CUB_dom"/>
</dbReference>
<dbReference type="FunFam" id="2.40.10.10:FF:000054">
    <property type="entry name" value="Complement C1r subcomponent"/>
    <property type="match status" value="1"/>
</dbReference>
<dbReference type="Gene3D" id="2.10.70.10">
    <property type="entry name" value="Complement Module, domain 1"/>
    <property type="match status" value="3"/>
</dbReference>
<dbReference type="InterPro" id="IPR000436">
    <property type="entry name" value="Sushi_SCR_CCP_dom"/>
</dbReference>
<dbReference type="InterPro" id="IPR033116">
    <property type="entry name" value="TRYPSIN_SER"/>
</dbReference>
<accession>A0ABD1JC39</accession>
<evidence type="ECO:0000256" key="15">
    <source>
        <dbReference type="ARBA" id="ARBA00022859"/>
    </source>
</evidence>
<evidence type="ECO:0000259" key="31">
    <source>
        <dbReference type="PROSITE" id="PS50923"/>
    </source>
</evidence>
<feature type="domain" description="Peptidase S1" evidence="30">
    <location>
        <begin position="226"/>
        <end position="468"/>
    </location>
</feature>
<dbReference type="PROSITE" id="PS50240">
    <property type="entry name" value="TRYPSIN_DOM"/>
    <property type="match status" value="3"/>
</dbReference>
<keyword evidence="8 27" id="KW-0768">Sushi</keyword>
<keyword evidence="4" id="KW-0964">Secreted</keyword>
<dbReference type="PROSITE" id="PS01180">
    <property type="entry name" value="CUB"/>
    <property type="match status" value="1"/>
</dbReference>
<evidence type="ECO:0000256" key="17">
    <source>
        <dbReference type="ARBA" id="ARBA00023084"/>
    </source>
</evidence>
<comment type="catalytic activity">
    <reaction evidence="20">
        <text>Degradation of blood coagulation factors Va and VIIIa.</text>
        <dbReference type="EC" id="3.4.21.69"/>
    </reaction>
</comment>
<evidence type="ECO:0000256" key="14">
    <source>
        <dbReference type="ARBA" id="ARBA00022825"/>
    </source>
</evidence>
<dbReference type="InterPro" id="IPR001254">
    <property type="entry name" value="Trypsin_dom"/>
</dbReference>
<keyword evidence="12" id="KW-0378">Hydrolase</keyword>
<keyword evidence="6" id="KW-0597">Phosphoprotein</keyword>
<feature type="domain" description="Sushi" evidence="31">
    <location>
        <begin position="764"/>
        <end position="829"/>
    </location>
</feature>
<keyword evidence="7" id="KW-0399">Innate immunity</keyword>
<keyword evidence="13" id="KW-0256">Endoplasmic reticulum</keyword>
<dbReference type="EMBL" id="JBHFQA010000017">
    <property type="protein sequence ID" value="KAL2084742.1"/>
    <property type="molecule type" value="Genomic_DNA"/>
</dbReference>
<dbReference type="GO" id="GO:0006508">
    <property type="term" value="P:proteolysis"/>
    <property type="evidence" value="ECO:0007669"/>
    <property type="project" value="UniProtKB-KW"/>
</dbReference>
<keyword evidence="17" id="KW-0094">Blood coagulation</keyword>
<evidence type="ECO:0000256" key="7">
    <source>
        <dbReference type="ARBA" id="ARBA00022588"/>
    </source>
</evidence>
<dbReference type="GO" id="GO:0045087">
    <property type="term" value="P:innate immune response"/>
    <property type="evidence" value="ECO:0007669"/>
    <property type="project" value="UniProtKB-KW"/>
</dbReference>
<dbReference type="PROSITE" id="PS50923">
    <property type="entry name" value="SUSHI"/>
    <property type="match status" value="3"/>
</dbReference>
<evidence type="ECO:0000256" key="24">
    <source>
        <dbReference type="ARBA" id="ARBA00041306"/>
    </source>
</evidence>
<feature type="domain" description="Peptidase S1" evidence="30">
    <location>
        <begin position="540"/>
        <end position="762"/>
    </location>
</feature>
<dbReference type="Pfam" id="PF00089">
    <property type="entry name" value="Trypsin"/>
    <property type="match status" value="3"/>
</dbReference>
<keyword evidence="11 28" id="KW-0732">Signal</keyword>
<evidence type="ECO:0000313" key="33">
    <source>
        <dbReference type="Proteomes" id="UP001591681"/>
    </source>
</evidence>
<dbReference type="EC" id="3.4.21.69" evidence="22"/>
<feature type="signal peptide" evidence="28">
    <location>
        <begin position="1"/>
        <end position="28"/>
    </location>
</feature>
<dbReference type="GO" id="GO:0004252">
    <property type="term" value="F:serine-type endopeptidase activity"/>
    <property type="evidence" value="ECO:0007669"/>
    <property type="project" value="UniProtKB-EC"/>
</dbReference>
<dbReference type="GO" id="GO:0006953">
    <property type="term" value="P:acute-phase response"/>
    <property type="evidence" value="ECO:0007669"/>
    <property type="project" value="UniProtKB-KW"/>
</dbReference>
<evidence type="ECO:0000256" key="16">
    <source>
        <dbReference type="ARBA" id="ARBA00023034"/>
    </source>
</evidence>
<comment type="subcellular location">
    <subcellularLocation>
        <location evidence="1">Endoplasmic reticulum</location>
    </subcellularLocation>
    <subcellularLocation>
        <location evidence="2">Golgi apparatus</location>
    </subcellularLocation>
    <subcellularLocation>
        <location evidence="3">Secreted</location>
    </subcellularLocation>
</comment>
<dbReference type="CDD" id="cd00041">
    <property type="entry name" value="CUB"/>
    <property type="match status" value="1"/>
</dbReference>
<dbReference type="Gene3D" id="2.60.120.290">
    <property type="entry name" value="Spermadhesin, CUB domain"/>
    <property type="match status" value="1"/>
</dbReference>
<feature type="disulfide bond" evidence="27">
    <location>
        <begin position="148"/>
        <end position="191"/>
    </location>
</feature>
<keyword evidence="5" id="KW-0245">EGF-like domain</keyword>
<evidence type="ECO:0000259" key="29">
    <source>
        <dbReference type="PROSITE" id="PS01180"/>
    </source>
</evidence>
<comment type="caution">
    <text evidence="27">Lacks conserved residue(s) required for the propagation of feature annotation.</text>
</comment>
<dbReference type="InterPro" id="IPR043504">
    <property type="entry name" value="Peptidase_S1_PA_chymotrypsin"/>
</dbReference>
<feature type="disulfide bond" evidence="27">
    <location>
        <begin position="766"/>
        <end position="809"/>
    </location>
</feature>
<evidence type="ECO:0000256" key="13">
    <source>
        <dbReference type="ARBA" id="ARBA00022824"/>
    </source>
</evidence>
<dbReference type="Proteomes" id="UP001591681">
    <property type="component" value="Unassembled WGS sequence"/>
</dbReference>
<dbReference type="Pfam" id="PF00084">
    <property type="entry name" value="Sushi"/>
    <property type="match status" value="2"/>
</dbReference>
<dbReference type="PANTHER" id="PTHR24255">
    <property type="entry name" value="COMPLEMENT COMPONENT 1, S SUBCOMPONENT-RELATED"/>
    <property type="match status" value="1"/>
</dbReference>
<dbReference type="SMART" id="SM00020">
    <property type="entry name" value="Tryp_SPc"/>
    <property type="match status" value="3"/>
</dbReference>
<proteinExistence type="predicted"/>
<protein>
    <recommendedName>
        <fullName evidence="23">Vitamin K-dependent protein C</fullName>
        <ecNumber evidence="22">3.4.21.69</ecNumber>
    </recommendedName>
    <alternativeName>
        <fullName evidence="26">Anticoagulant protein C</fullName>
    </alternativeName>
    <alternativeName>
        <fullName evidence="24">Autoprothrombin IIA</fullName>
    </alternativeName>
    <alternativeName>
        <fullName evidence="25">Blood coagulation factor XIV</fullName>
    </alternativeName>
</protein>
<evidence type="ECO:0000256" key="8">
    <source>
        <dbReference type="ARBA" id="ARBA00022659"/>
    </source>
</evidence>
<keyword evidence="15" id="KW-0391">Immunity</keyword>
<dbReference type="SMART" id="SM00032">
    <property type="entry name" value="CCP"/>
    <property type="match status" value="3"/>
</dbReference>
<dbReference type="SUPFAM" id="SSF50494">
    <property type="entry name" value="Trypsin-like serine proteases"/>
    <property type="match status" value="3"/>
</dbReference>
<evidence type="ECO:0000256" key="11">
    <source>
        <dbReference type="ARBA" id="ARBA00022729"/>
    </source>
</evidence>
<dbReference type="FunFam" id="2.10.70.10:FF:000016">
    <property type="entry name" value="Mannan-binding lectin serine protease 1"/>
    <property type="match status" value="1"/>
</dbReference>
<dbReference type="Pfam" id="PF00431">
    <property type="entry name" value="CUB"/>
    <property type="match status" value="1"/>
</dbReference>
<feature type="domain" description="Sushi" evidence="31">
    <location>
        <begin position="472"/>
        <end position="540"/>
    </location>
</feature>
<evidence type="ECO:0000313" key="32">
    <source>
        <dbReference type="EMBL" id="KAL2084742.1"/>
    </source>
</evidence>
<evidence type="ECO:0000256" key="25">
    <source>
        <dbReference type="ARBA" id="ARBA00042403"/>
    </source>
</evidence>
<dbReference type="CDD" id="cd00033">
    <property type="entry name" value="CCP"/>
    <property type="match status" value="2"/>
</dbReference>
<evidence type="ECO:0000256" key="27">
    <source>
        <dbReference type="PROSITE-ProRule" id="PRU00302"/>
    </source>
</evidence>
<evidence type="ECO:0000256" key="18">
    <source>
        <dbReference type="ARBA" id="ARBA00023157"/>
    </source>
</evidence>
<evidence type="ECO:0000256" key="19">
    <source>
        <dbReference type="ARBA" id="ARBA00023180"/>
    </source>
</evidence>
<comment type="caution">
    <text evidence="32">The sequence shown here is derived from an EMBL/GenBank/DDBJ whole genome shotgun (WGS) entry which is preliminary data.</text>
</comment>
<evidence type="ECO:0000256" key="26">
    <source>
        <dbReference type="ARBA" id="ARBA00042906"/>
    </source>
</evidence>
<dbReference type="PRINTS" id="PR00722">
    <property type="entry name" value="CHYMOTRYPSIN"/>
</dbReference>
<dbReference type="AlphaFoldDB" id="A0ABD1JC39"/>
<evidence type="ECO:0000256" key="2">
    <source>
        <dbReference type="ARBA" id="ARBA00004555"/>
    </source>
</evidence>
<keyword evidence="16" id="KW-0333">Golgi apparatus</keyword>
<gene>
    <name evidence="32" type="ORF">ACEWY4_020260</name>
</gene>
<reference evidence="32 33" key="1">
    <citation type="submission" date="2024-09" db="EMBL/GenBank/DDBJ databases">
        <title>A chromosome-level genome assembly of Gray's grenadier anchovy, Coilia grayii.</title>
        <authorList>
            <person name="Fu Z."/>
        </authorList>
    </citation>
    <scope>NUCLEOTIDE SEQUENCE [LARGE SCALE GENOMIC DNA]</scope>
    <source>
        <strain evidence="32">G4</strain>
        <tissue evidence="32">Muscle</tissue>
    </source>
</reference>
<evidence type="ECO:0000256" key="21">
    <source>
        <dbReference type="ARBA" id="ARBA00037553"/>
    </source>
</evidence>
<dbReference type="FunFam" id="2.60.120.290:FF:000012">
    <property type="entry name" value="mannan-binding lectin serine protease 1 isoform X1"/>
    <property type="match status" value="1"/>
</dbReference>
<dbReference type="InterPro" id="IPR009003">
    <property type="entry name" value="Peptidase_S1_PA"/>
</dbReference>
<organism evidence="32 33">
    <name type="scientific">Coilia grayii</name>
    <name type="common">Gray's grenadier anchovy</name>
    <dbReference type="NCBI Taxonomy" id="363190"/>
    <lineage>
        <taxon>Eukaryota</taxon>
        <taxon>Metazoa</taxon>
        <taxon>Chordata</taxon>
        <taxon>Craniata</taxon>
        <taxon>Vertebrata</taxon>
        <taxon>Euteleostomi</taxon>
        <taxon>Actinopterygii</taxon>
        <taxon>Neopterygii</taxon>
        <taxon>Teleostei</taxon>
        <taxon>Clupei</taxon>
        <taxon>Clupeiformes</taxon>
        <taxon>Clupeoidei</taxon>
        <taxon>Engraulidae</taxon>
        <taxon>Coilinae</taxon>
        <taxon>Coilia</taxon>
    </lineage>
</organism>
<feature type="domain" description="Sushi" evidence="31">
    <location>
        <begin position="146"/>
        <end position="211"/>
    </location>
</feature>
<evidence type="ECO:0000256" key="20">
    <source>
        <dbReference type="ARBA" id="ARBA00036045"/>
    </source>
</evidence>
<dbReference type="PANTHER" id="PTHR24255:SF25">
    <property type="entry name" value="COMPLEMENT C1R SUBCOMPONENT"/>
    <property type="match status" value="1"/>
</dbReference>
<sequence>MGLPGMSLHWDYAIRLLCVMCCMSVILSTCEKVSPSPAVLHGEVKSPQYPQPYPADVYEQWNLTVPSGYRILLSFTHLDIQPSEDCSRDSLTVTFEQETLRTFCGHLPGNYSILSPSNHLHVVFRTSKRNTGSPKGFSAFYKPVSTNCPDPGPLLNGQSKLTFDTERGVVEYSCHKPYTLRHGTPTVLYTCSEDGRWRDHANLVTPPECVVECGRPAVSVLRLQRIFRGEKAPAGSVPWQVYLVTFAPAGAFVIRDRWLLTAAHNVIWALGIVETKTIKVYVGDNNIPKMLKRPHLEVQSVRVHPSYDNPDEFSNYEHDIALIQLKRKLTFSANVMPLCLPSSDDQYTIGKTGMVSGFGYTENYTLLSDLRFVQLPLVEQKTCEDFVREASVTRGNLKYTDNMFCAGFATGGEDSCTGDSGGAFAFEQDGRFWAGGMVSWGLDCGKPGYYGVYTRISKYTDWINRIMDNRYTDCEEPKSLLNGGVKFFSITKKQYLSVIEYHCNGPYYTFQGMDKVRYTCAADGVWRDRNHSDIIPPCVPVCGRPPSVNNSSIPWQISLSAAGVERPGTIIGDRWMLTAATNLMPKGAAISKEQVKLYIKNSTFEAASLHIHPSYSKSNNRTDFSHNIALVKLKSPITFGAAAMPLCLPLAGSYEARQHGLTSTSQSRSSNLQGVWLPLVDTVRCAASVNSSGHEAPAQHSLCSEVPEGARPLIGAALGVQEGGRLRVAGVFVGTSTTQEGGLYGVYVRVSQYNHWIRMTIQQHHCEHPELPALVELVEPSIRYEHHSTIQLKCALKYYRLEGEEKYTCDADGVWRSGTGHSTWPKCVPVCGITDMAPYSSGRILGGQVARLGMLPWHLLMKEPNRAGATLLSDRWALTAASVVAGHQHRNLTLYGGVVDSLDRTPVVMVSEKILIHPGFHESASGAERTNYDSDIALIKLSSRVRLSPTLLPVCLPERAEGPALGGRMGTVSGFGTWKRGLKSRKLRHAAIQEYSEERCRDTPLHGLLNQPVPFTPNMFCAGLEGVDSCLGDGGGALVQPAVGVGLGEVYRVKGIVSWGSVCGSKTYYTKVQNYLEWIRETMERDT</sequence>
<evidence type="ECO:0000256" key="6">
    <source>
        <dbReference type="ARBA" id="ARBA00022553"/>
    </source>
</evidence>
<feature type="chain" id="PRO_5044876874" description="Vitamin K-dependent protein C" evidence="28">
    <location>
        <begin position="29"/>
        <end position="1087"/>
    </location>
</feature>
<dbReference type="GO" id="GO:0030492">
    <property type="term" value="F:hemoglobin binding"/>
    <property type="evidence" value="ECO:0007669"/>
    <property type="project" value="UniProtKB-KW"/>
</dbReference>
<dbReference type="PROSITE" id="PS00135">
    <property type="entry name" value="TRYPSIN_SER"/>
    <property type="match status" value="1"/>
</dbReference>
<dbReference type="GO" id="GO:0007596">
    <property type="term" value="P:blood coagulation"/>
    <property type="evidence" value="ECO:0007669"/>
    <property type="project" value="UniProtKB-KW"/>
</dbReference>
<dbReference type="SUPFAM" id="SSF57535">
    <property type="entry name" value="Complement control module/SCR domain"/>
    <property type="match status" value="3"/>
</dbReference>
<evidence type="ECO:0000256" key="12">
    <source>
        <dbReference type="ARBA" id="ARBA00022801"/>
    </source>
</evidence>
<keyword evidence="18 27" id="KW-1015">Disulfide bond</keyword>
<evidence type="ECO:0000256" key="5">
    <source>
        <dbReference type="ARBA" id="ARBA00022536"/>
    </source>
</evidence>
<dbReference type="GO" id="GO:0042742">
    <property type="term" value="P:defense response to bacterium"/>
    <property type="evidence" value="ECO:0007669"/>
    <property type="project" value="UniProtKB-KW"/>
</dbReference>
<keyword evidence="33" id="KW-1185">Reference proteome</keyword>
<dbReference type="GO" id="GO:0005783">
    <property type="term" value="C:endoplasmic reticulum"/>
    <property type="evidence" value="ECO:0007669"/>
    <property type="project" value="UniProtKB-SubCell"/>
</dbReference>
<evidence type="ECO:0000256" key="28">
    <source>
        <dbReference type="SAM" id="SignalP"/>
    </source>
</evidence>
<keyword evidence="9" id="KW-0645">Protease</keyword>
<dbReference type="SUPFAM" id="SSF49854">
    <property type="entry name" value="Spermadhesin, CUB domain"/>
    <property type="match status" value="1"/>
</dbReference>
<keyword evidence="10" id="KW-0356">Hemostasis</keyword>
<evidence type="ECO:0000256" key="3">
    <source>
        <dbReference type="ARBA" id="ARBA00004613"/>
    </source>
</evidence>
<evidence type="ECO:0000259" key="30">
    <source>
        <dbReference type="PROSITE" id="PS50240"/>
    </source>
</evidence>
<comment type="function">
    <text evidence="21">Protein C is a vitamin K-dependent serine protease that regulates blood coagulation by inactivating factors Va and VIIIa in the presence of calcium ions and phospholipids. Exerts a protective effect on the endothelial cell barrier function.</text>
</comment>
<evidence type="ECO:0000256" key="10">
    <source>
        <dbReference type="ARBA" id="ARBA00022696"/>
    </source>
</evidence>
<feature type="domain" description="CUB" evidence="29">
    <location>
        <begin position="22"/>
        <end position="144"/>
    </location>
</feature>
<dbReference type="FunFam" id="2.40.10.10:FF:000011">
    <property type="entry name" value="Coagulation factor X"/>
    <property type="match status" value="1"/>
</dbReference>
<dbReference type="InterPro" id="IPR001314">
    <property type="entry name" value="Peptidase_S1A"/>
</dbReference>
<dbReference type="InterPro" id="IPR035976">
    <property type="entry name" value="Sushi/SCR/CCP_sf"/>
</dbReference>
<evidence type="ECO:0000256" key="22">
    <source>
        <dbReference type="ARBA" id="ARBA00038995"/>
    </source>
</evidence>
<dbReference type="InterPro" id="IPR035914">
    <property type="entry name" value="Sperma_CUB_dom_sf"/>
</dbReference>
<dbReference type="GO" id="GO:0005794">
    <property type="term" value="C:Golgi apparatus"/>
    <property type="evidence" value="ECO:0007669"/>
    <property type="project" value="UniProtKB-SubCell"/>
</dbReference>
<keyword evidence="14" id="KW-0720">Serine protease</keyword>
<evidence type="ECO:0000256" key="1">
    <source>
        <dbReference type="ARBA" id="ARBA00004240"/>
    </source>
</evidence>